<protein>
    <submittedName>
        <fullName evidence="1">Uncharacterized protein</fullName>
    </submittedName>
</protein>
<proteinExistence type="predicted"/>
<evidence type="ECO:0000313" key="1">
    <source>
        <dbReference type="EMBL" id="KAJ2881715.1"/>
    </source>
</evidence>
<evidence type="ECO:0000313" key="2">
    <source>
        <dbReference type="Proteomes" id="UP001139981"/>
    </source>
</evidence>
<sequence>MVLFNSALGYNFGMSAASLAGLREMANEQKYPHIVAAMRDLKQEILRSSGVDPNNPNAPPGIVTGPRHVNIKDLPPPMTKEEKAAQASEGMVFGSGAGYNGDHAPDNSMEQYSFGNPGLQQTMEDSPPQSNAAAPGADASAPAWESVRKANSTPDNAWSKIRKQGSSQKQQQQQQKPGSEGGQLANAWDRLGGGQQSSSDEGSFASGDASWAPRAPALSSDEFPRSREDFEEATRQTTTKYGDAVYR</sequence>
<name>A0ACC1LVN2_9FUNG</name>
<dbReference type="Proteomes" id="UP001139981">
    <property type="component" value="Unassembled WGS sequence"/>
</dbReference>
<gene>
    <name evidence="1" type="ORF">IWW38_005757</name>
</gene>
<keyword evidence="2" id="KW-1185">Reference proteome</keyword>
<comment type="caution">
    <text evidence="1">The sequence shown here is derived from an EMBL/GenBank/DDBJ whole genome shotgun (WGS) entry which is preliminary data.</text>
</comment>
<reference evidence="1" key="1">
    <citation type="submission" date="2022-07" db="EMBL/GenBank/DDBJ databases">
        <title>Phylogenomic reconstructions and comparative analyses of Kickxellomycotina fungi.</title>
        <authorList>
            <person name="Reynolds N.K."/>
            <person name="Stajich J.E."/>
            <person name="Barry K."/>
            <person name="Grigoriev I.V."/>
            <person name="Crous P."/>
            <person name="Smith M.E."/>
        </authorList>
    </citation>
    <scope>NUCLEOTIDE SEQUENCE</scope>
    <source>
        <strain evidence="1">CBS 190363</strain>
    </source>
</reference>
<dbReference type="EMBL" id="JANBVB010002892">
    <property type="protein sequence ID" value="KAJ2881715.1"/>
    <property type="molecule type" value="Genomic_DNA"/>
</dbReference>
<accession>A0ACC1LVN2</accession>
<organism evidence="1 2">
    <name type="scientific">Coemansia aciculifera</name>
    <dbReference type="NCBI Taxonomy" id="417176"/>
    <lineage>
        <taxon>Eukaryota</taxon>
        <taxon>Fungi</taxon>
        <taxon>Fungi incertae sedis</taxon>
        <taxon>Zoopagomycota</taxon>
        <taxon>Kickxellomycotina</taxon>
        <taxon>Kickxellomycetes</taxon>
        <taxon>Kickxellales</taxon>
        <taxon>Kickxellaceae</taxon>
        <taxon>Coemansia</taxon>
    </lineage>
</organism>